<dbReference type="EMBL" id="UINC01152544">
    <property type="protein sequence ID" value="SVD46780.1"/>
    <property type="molecule type" value="Genomic_DNA"/>
</dbReference>
<dbReference type="AlphaFoldDB" id="A0A382VK58"/>
<accession>A0A382VK58</accession>
<sequence>MTTAADTARSMADAARALLNALDDTQRTRVSVDFDDTSERTNWHYIPRERVGLPLKEMDDRQQRLALALLATGLSPSAQQKATTIMSLEAVLAGIEGPGRSHARDPELYYVTLFGEVGAETAWGWRLEGHHVSLNNTIVNGTELSAAPLFFGSNPAHVRHGEQQGLRALEQEEDLARDL</sequence>
<evidence type="ECO:0008006" key="2">
    <source>
        <dbReference type="Google" id="ProtNLM"/>
    </source>
</evidence>
<reference evidence="1" key="1">
    <citation type="submission" date="2018-05" db="EMBL/GenBank/DDBJ databases">
        <authorList>
            <person name="Lanie J.A."/>
            <person name="Ng W.-L."/>
            <person name="Kazmierczak K.M."/>
            <person name="Andrzejewski T.M."/>
            <person name="Davidsen T.M."/>
            <person name="Wayne K.J."/>
            <person name="Tettelin H."/>
            <person name="Glass J.I."/>
            <person name="Rusch D."/>
            <person name="Podicherti R."/>
            <person name="Tsui H.-C.T."/>
            <person name="Winkler M.E."/>
        </authorList>
    </citation>
    <scope>NUCLEOTIDE SEQUENCE</scope>
</reference>
<dbReference type="PANTHER" id="PTHR37489">
    <property type="entry name" value="DUF3500 DOMAIN-CONTAINING PROTEIN"/>
    <property type="match status" value="1"/>
</dbReference>
<dbReference type="InterPro" id="IPR021889">
    <property type="entry name" value="DUF3500"/>
</dbReference>
<gene>
    <name evidence="1" type="ORF">METZ01_LOCUS399634</name>
</gene>
<dbReference type="PANTHER" id="PTHR37489:SF1">
    <property type="entry name" value="DUF3500 DOMAIN-CONTAINING PROTEIN"/>
    <property type="match status" value="1"/>
</dbReference>
<dbReference type="Pfam" id="PF12006">
    <property type="entry name" value="DUF3500"/>
    <property type="match status" value="1"/>
</dbReference>
<feature type="non-terminal residue" evidence="1">
    <location>
        <position position="179"/>
    </location>
</feature>
<protein>
    <recommendedName>
        <fullName evidence="2">DUF3500 domain-containing protein</fullName>
    </recommendedName>
</protein>
<evidence type="ECO:0000313" key="1">
    <source>
        <dbReference type="EMBL" id="SVD46780.1"/>
    </source>
</evidence>
<organism evidence="1">
    <name type="scientific">marine metagenome</name>
    <dbReference type="NCBI Taxonomy" id="408172"/>
    <lineage>
        <taxon>unclassified sequences</taxon>
        <taxon>metagenomes</taxon>
        <taxon>ecological metagenomes</taxon>
    </lineage>
</organism>
<name>A0A382VK58_9ZZZZ</name>
<proteinExistence type="predicted"/>